<dbReference type="AlphaFoldDB" id="A0A8J5CKF2"/>
<evidence type="ECO:0000313" key="1">
    <source>
        <dbReference type="EMBL" id="KAG0724023.1"/>
    </source>
</evidence>
<accession>A0A8J5CKF2</accession>
<protein>
    <submittedName>
        <fullName evidence="1">Uncharacterized protein</fullName>
    </submittedName>
</protein>
<dbReference type="EMBL" id="JACEEZ010007480">
    <property type="protein sequence ID" value="KAG0724023.1"/>
    <property type="molecule type" value="Genomic_DNA"/>
</dbReference>
<gene>
    <name evidence="1" type="ORF">GWK47_041497</name>
</gene>
<organism evidence="1 2">
    <name type="scientific">Chionoecetes opilio</name>
    <name type="common">Atlantic snow crab</name>
    <name type="synonym">Cancer opilio</name>
    <dbReference type="NCBI Taxonomy" id="41210"/>
    <lineage>
        <taxon>Eukaryota</taxon>
        <taxon>Metazoa</taxon>
        <taxon>Ecdysozoa</taxon>
        <taxon>Arthropoda</taxon>
        <taxon>Crustacea</taxon>
        <taxon>Multicrustacea</taxon>
        <taxon>Malacostraca</taxon>
        <taxon>Eumalacostraca</taxon>
        <taxon>Eucarida</taxon>
        <taxon>Decapoda</taxon>
        <taxon>Pleocyemata</taxon>
        <taxon>Brachyura</taxon>
        <taxon>Eubrachyura</taxon>
        <taxon>Majoidea</taxon>
        <taxon>Majidae</taxon>
        <taxon>Chionoecetes</taxon>
    </lineage>
</organism>
<keyword evidence="2" id="KW-1185">Reference proteome</keyword>
<evidence type="ECO:0000313" key="2">
    <source>
        <dbReference type="Proteomes" id="UP000770661"/>
    </source>
</evidence>
<proteinExistence type="predicted"/>
<name>A0A8J5CKF2_CHIOP</name>
<dbReference type="OrthoDB" id="10651204at2759"/>
<comment type="caution">
    <text evidence="1">The sequence shown here is derived from an EMBL/GenBank/DDBJ whole genome shotgun (WGS) entry which is preliminary data.</text>
</comment>
<sequence length="84" mass="9301">MKAACKIHKVETTRAHITLLGKVREHLVTASCLASPRDPLAECGFPLGDSWGEVLPMVVGSKERLASLERQVQKAEQEHKTCMF</sequence>
<dbReference type="Proteomes" id="UP000770661">
    <property type="component" value="Unassembled WGS sequence"/>
</dbReference>
<reference evidence="1" key="1">
    <citation type="submission" date="2020-07" db="EMBL/GenBank/DDBJ databases">
        <title>The High-quality genome of the commercially important snow crab, Chionoecetes opilio.</title>
        <authorList>
            <person name="Jeong J.-H."/>
            <person name="Ryu S."/>
        </authorList>
    </citation>
    <scope>NUCLEOTIDE SEQUENCE</scope>
    <source>
        <strain evidence="1">MADBK_172401_WGS</strain>
        <tissue evidence="1">Digestive gland</tissue>
    </source>
</reference>